<dbReference type="InterPro" id="IPR018506">
    <property type="entry name" value="Cyt_B5_heme-BS"/>
</dbReference>
<dbReference type="InParanoid" id="G7E1Q0"/>
<keyword evidence="9" id="KW-1185">Reference proteome</keyword>
<proteinExistence type="inferred from homology"/>
<evidence type="ECO:0000313" key="8">
    <source>
        <dbReference type="EMBL" id="GAA96760.1"/>
    </source>
</evidence>
<reference evidence="8 9" key="2">
    <citation type="journal article" date="2012" name="Open Biol.">
        <title>Characteristics of nucleosomes and linker DNA regions on the genome of the basidiomycete Mixia osmundae revealed by mono- and dinucleosome mapping.</title>
        <authorList>
            <person name="Nishida H."/>
            <person name="Kondo S."/>
            <person name="Matsumoto T."/>
            <person name="Suzuki Y."/>
            <person name="Yoshikawa H."/>
            <person name="Taylor T.D."/>
            <person name="Sugiyama J."/>
        </authorList>
    </citation>
    <scope>NUCLEOTIDE SEQUENCE [LARGE SCALE GENOMIC DNA]</scope>
    <source>
        <strain evidence="9">CBS 9802 / IAM 14324 / JCM 22182 / KY 12970</strain>
    </source>
</reference>
<evidence type="ECO:0000256" key="3">
    <source>
        <dbReference type="ARBA" id="ARBA00023004"/>
    </source>
</evidence>
<comment type="similarity">
    <text evidence="4 5">Belongs to the cytochrome b5 family.</text>
</comment>
<organism evidence="8 9">
    <name type="scientific">Mixia osmundae (strain CBS 9802 / IAM 14324 / JCM 22182 / KY 12970)</name>
    <dbReference type="NCBI Taxonomy" id="764103"/>
    <lineage>
        <taxon>Eukaryota</taxon>
        <taxon>Fungi</taxon>
        <taxon>Dikarya</taxon>
        <taxon>Basidiomycota</taxon>
        <taxon>Pucciniomycotina</taxon>
        <taxon>Mixiomycetes</taxon>
        <taxon>Mixiales</taxon>
        <taxon>Mixiaceae</taxon>
        <taxon>Mixia</taxon>
    </lineage>
</organism>
<evidence type="ECO:0000256" key="5">
    <source>
        <dbReference type="RuleBase" id="RU362121"/>
    </source>
</evidence>
<dbReference type="Proteomes" id="UP000009131">
    <property type="component" value="Unassembled WGS sequence"/>
</dbReference>
<comment type="caution">
    <text evidence="8">The sequence shown here is derived from an EMBL/GenBank/DDBJ whole genome shotgun (WGS) entry which is preliminary data.</text>
</comment>
<dbReference type="Pfam" id="PF00173">
    <property type="entry name" value="Cyt-b5"/>
    <property type="match status" value="1"/>
</dbReference>
<reference evidence="8 9" key="1">
    <citation type="journal article" date="2011" name="J. Gen. Appl. Microbiol.">
        <title>Draft genome sequencing of the enigmatic basidiomycete Mixia osmundae.</title>
        <authorList>
            <person name="Nishida H."/>
            <person name="Nagatsuka Y."/>
            <person name="Sugiyama J."/>
        </authorList>
    </citation>
    <scope>NUCLEOTIDE SEQUENCE [LARGE SCALE GENOMIC DNA]</scope>
    <source>
        <strain evidence="9">CBS 9802 / IAM 14324 / JCM 22182 / KY 12970</strain>
    </source>
</reference>
<dbReference type="PANTHER" id="PTHR19359">
    <property type="entry name" value="CYTOCHROME B5"/>
    <property type="match status" value="1"/>
</dbReference>
<keyword evidence="1 5" id="KW-0349">Heme</keyword>
<feature type="domain" description="Cytochrome b5 heme-binding" evidence="7">
    <location>
        <begin position="54"/>
        <end position="130"/>
    </location>
</feature>
<dbReference type="FunCoup" id="G7E1Q0">
    <property type="interactions" value="367"/>
</dbReference>
<gene>
    <name evidence="8" type="primary">Mo03431</name>
    <name evidence="8" type="ORF">E5Q_03431</name>
</gene>
<evidence type="ECO:0000256" key="4">
    <source>
        <dbReference type="ARBA" id="ARBA00038168"/>
    </source>
</evidence>
<dbReference type="SUPFAM" id="SSF55856">
    <property type="entry name" value="Cytochrome b5-like heme/steroid binding domain"/>
    <property type="match status" value="1"/>
</dbReference>
<feature type="compositionally biased region" description="Basic and acidic residues" evidence="6">
    <location>
        <begin position="10"/>
        <end position="22"/>
    </location>
</feature>
<dbReference type="GO" id="GO:0020037">
    <property type="term" value="F:heme binding"/>
    <property type="evidence" value="ECO:0007669"/>
    <property type="project" value="UniProtKB-UniRule"/>
</dbReference>
<dbReference type="STRING" id="764103.G7E1Q0"/>
<dbReference type="GO" id="GO:0046872">
    <property type="term" value="F:metal ion binding"/>
    <property type="evidence" value="ECO:0007669"/>
    <property type="project" value="UniProtKB-UniRule"/>
</dbReference>
<feature type="region of interest" description="Disordered" evidence="6">
    <location>
        <begin position="1"/>
        <end position="44"/>
    </location>
</feature>
<dbReference type="HOGENOM" id="CLU_1886268_0_0_1"/>
<dbReference type="PROSITE" id="PS50255">
    <property type="entry name" value="CYTOCHROME_B5_2"/>
    <property type="match status" value="1"/>
</dbReference>
<dbReference type="InterPro" id="IPR050668">
    <property type="entry name" value="Cytochrome_b5"/>
</dbReference>
<dbReference type="GO" id="GO:0005789">
    <property type="term" value="C:endoplasmic reticulum membrane"/>
    <property type="evidence" value="ECO:0007669"/>
    <property type="project" value="TreeGrafter"/>
</dbReference>
<dbReference type="AlphaFoldDB" id="G7E1Q0"/>
<evidence type="ECO:0000256" key="1">
    <source>
        <dbReference type="ARBA" id="ARBA00022617"/>
    </source>
</evidence>
<dbReference type="FunFam" id="3.10.120.10:FF:000007">
    <property type="entry name" value="Sulfite oxidase, mitochondrial"/>
    <property type="match status" value="1"/>
</dbReference>
<dbReference type="eggNOG" id="KOG0537">
    <property type="taxonomic scope" value="Eukaryota"/>
</dbReference>
<evidence type="ECO:0000256" key="2">
    <source>
        <dbReference type="ARBA" id="ARBA00022723"/>
    </source>
</evidence>
<protein>
    <recommendedName>
        <fullName evidence="7">Cytochrome b5 heme-binding domain-containing protein</fullName>
    </recommendedName>
</protein>
<keyword evidence="3 5" id="KW-0408">Iron</keyword>
<dbReference type="InterPro" id="IPR001199">
    <property type="entry name" value="Cyt_B5-like_heme/steroid-bd"/>
</dbReference>
<evidence type="ECO:0000256" key="6">
    <source>
        <dbReference type="SAM" id="MobiDB-lite"/>
    </source>
</evidence>
<dbReference type="OrthoDB" id="260519at2759"/>
<keyword evidence="2 5" id="KW-0479">Metal-binding</keyword>
<evidence type="ECO:0000259" key="7">
    <source>
        <dbReference type="PROSITE" id="PS50255"/>
    </source>
</evidence>
<dbReference type="EMBL" id="BABT02000106">
    <property type="protein sequence ID" value="GAA96760.1"/>
    <property type="molecule type" value="Genomic_DNA"/>
</dbReference>
<evidence type="ECO:0000313" key="9">
    <source>
        <dbReference type="Proteomes" id="UP000009131"/>
    </source>
</evidence>
<name>G7E1Q0_MIXOS</name>
<accession>G7E1Q0</accession>
<dbReference type="Gene3D" id="3.10.120.10">
    <property type="entry name" value="Cytochrome b5-like heme/steroid binding domain"/>
    <property type="match status" value="1"/>
</dbReference>
<dbReference type="PRINTS" id="PR00363">
    <property type="entry name" value="CYTOCHROMEB5"/>
</dbReference>
<dbReference type="PANTHER" id="PTHR19359:SF112">
    <property type="entry name" value="CYTOCHROME B5 HEME-BINDING DOMAIN-CONTAINING PROTEIN"/>
    <property type="match status" value="1"/>
</dbReference>
<dbReference type="InterPro" id="IPR036400">
    <property type="entry name" value="Cyt_B5-like_heme/steroid_sf"/>
</dbReference>
<sequence>MMQTKSKASSKCDGKAAAKEARSQAMDQQSRDALDLTPPPPPGCCEFDEHSNMSKTINLKEVAEHTSETSAWIIVENGVYDVTKFLQSHPGGTKILLKNCGKDATEAFWKYHSKRVLEKTAAKMKIGEVGGEAKL</sequence>
<dbReference type="SMART" id="SM01117">
    <property type="entry name" value="Cyt-b5"/>
    <property type="match status" value="1"/>
</dbReference>
<dbReference type="PROSITE" id="PS00191">
    <property type="entry name" value="CYTOCHROME_B5_1"/>
    <property type="match status" value="1"/>
</dbReference>